<proteinExistence type="predicted"/>
<reference evidence="1" key="1">
    <citation type="submission" date="2020-04" db="EMBL/GenBank/DDBJ databases">
        <title>Genome Assembly and Annotation of Botryosphaeria dothidea sdau 11-99, a Latent Pathogen of Apple Fruit Ring Rot in China.</title>
        <authorList>
            <person name="Yu C."/>
            <person name="Diao Y."/>
            <person name="Lu Q."/>
            <person name="Zhao J."/>
            <person name="Cui S."/>
            <person name="Peng C."/>
            <person name="He B."/>
            <person name="Liu H."/>
        </authorList>
    </citation>
    <scope>NUCLEOTIDE SEQUENCE [LARGE SCALE GENOMIC DNA]</scope>
    <source>
        <strain evidence="1">Sdau11-99</strain>
    </source>
</reference>
<evidence type="ECO:0000313" key="1">
    <source>
        <dbReference type="EMBL" id="KAF4308042.1"/>
    </source>
</evidence>
<dbReference type="EMBL" id="WWBZ02000022">
    <property type="protein sequence ID" value="KAF4308042.1"/>
    <property type="molecule type" value="Genomic_DNA"/>
</dbReference>
<dbReference type="Proteomes" id="UP000572817">
    <property type="component" value="Unassembled WGS sequence"/>
</dbReference>
<name>A0A8H4IVM6_9PEZI</name>
<dbReference type="OrthoDB" id="2522477at2759"/>
<accession>A0A8H4IVM6</accession>
<gene>
    <name evidence="1" type="ORF">GTA08_BOTSDO04409</name>
</gene>
<sequence length="165" mass="18261">MTGGLKELIIKMDRGDSAVANFQDYAENLEEVATTLESLTIDTDASTSGSPFRLRNMIALRNVSIDASIWFGLLCTYPETTSEQLLRSILPPRIERMEIGGWGVTEDVDMSTTEDPLLQMLQPMFNDVQNLAPTLKHIGRGPLPLPRVSPAFRKACMINGISTNF</sequence>
<dbReference type="AlphaFoldDB" id="A0A8H4IVM6"/>
<protein>
    <submittedName>
        <fullName evidence="1">F-box domain cyclin-like protein</fullName>
    </submittedName>
</protein>
<keyword evidence="2" id="KW-1185">Reference proteome</keyword>
<comment type="caution">
    <text evidence="1">The sequence shown here is derived from an EMBL/GenBank/DDBJ whole genome shotgun (WGS) entry which is preliminary data.</text>
</comment>
<evidence type="ECO:0000313" key="2">
    <source>
        <dbReference type="Proteomes" id="UP000572817"/>
    </source>
</evidence>
<organism evidence="1 2">
    <name type="scientific">Botryosphaeria dothidea</name>
    <dbReference type="NCBI Taxonomy" id="55169"/>
    <lineage>
        <taxon>Eukaryota</taxon>
        <taxon>Fungi</taxon>
        <taxon>Dikarya</taxon>
        <taxon>Ascomycota</taxon>
        <taxon>Pezizomycotina</taxon>
        <taxon>Dothideomycetes</taxon>
        <taxon>Dothideomycetes incertae sedis</taxon>
        <taxon>Botryosphaeriales</taxon>
        <taxon>Botryosphaeriaceae</taxon>
        <taxon>Botryosphaeria</taxon>
    </lineage>
</organism>